<dbReference type="InterPro" id="IPR001680">
    <property type="entry name" value="WD40_rpt"/>
</dbReference>
<evidence type="ECO:0000313" key="7">
    <source>
        <dbReference type="Proteomes" id="UP000000311"/>
    </source>
</evidence>
<keyword evidence="1" id="KW-0597">Phosphoprotein</keyword>
<dbReference type="InterPro" id="IPR020472">
    <property type="entry name" value="WD40_PAC1"/>
</dbReference>
<dbReference type="OMA" id="CFVPRGV"/>
<dbReference type="GO" id="GO:0005634">
    <property type="term" value="C:nucleus"/>
    <property type="evidence" value="ECO:0007669"/>
    <property type="project" value="TreeGrafter"/>
</dbReference>
<keyword evidence="3" id="KW-0677">Repeat</keyword>
<proteinExistence type="predicted"/>
<dbReference type="InterPro" id="IPR019775">
    <property type="entry name" value="WD40_repeat_CS"/>
</dbReference>
<evidence type="ECO:0000313" key="6">
    <source>
        <dbReference type="EMBL" id="EFN63083.1"/>
    </source>
</evidence>
<accession>E2AU07</accession>
<dbReference type="SMART" id="SM00320">
    <property type="entry name" value="WD40"/>
    <property type="match status" value="5"/>
</dbReference>
<organism evidence="7">
    <name type="scientific">Camponotus floridanus</name>
    <name type="common">Florida carpenter ant</name>
    <dbReference type="NCBI Taxonomy" id="104421"/>
    <lineage>
        <taxon>Eukaryota</taxon>
        <taxon>Metazoa</taxon>
        <taxon>Ecdysozoa</taxon>
        <taxon>Arthropoda</taxon>
        <taxon>Hexapoda</taxon>
        <taxon>Insecta</taxon>
        <taxon>Pterygota</taxon>
        <taxon>Neoptera</taxon>
        <taxon>Endopterygota</taxon>
        <taxon>Hymenoptera</taxon>
        <taxon>Apocrita</taxon>
        <taxon>Aculeata</taxon>
        <taxon>Formicoidea</taxon>
        <taxon>Formicidae</taxon>
        <taxon>Formicinae</taxon>
        <taxon>Camponotus</taxon>
    </lineage>
</organism>
<dbReference type="Pfam" id="PF00400">
    <property type="entry name" value="WD40"/>
    <property type="match status" value="3"/>
</dbReference>
<dbReference type="PROSITE" id="PS00678">
    <property type="entry name" value="WD_REPEATS_1"/>
    <property type="match status" value="2"/>
</dbReference>
<dbReference type="PROSITE" id="PS50082">
    <property type="entry name" value="WD_REPEATS_2"/>
    <property type="match status" value="2"/>
</dbReference>
<sequence length="467" mass="52668">MNVISCATWVKRGVAAAVPEKVELKADELEKIIRETQSVLEDQDSDEEATTSQTDAKKTEKFPEAGVDEYNFQGYDDECGNMYCAISSLASFDGTNGKDPFITNDDEDSEEEDDIIKPDDNLVLVGHVENDASILEVFVHNEREGSFYCHHDILLPSFPLCIEWLNYDSADIKPGNLCAIGNMTPIIEIWDLDLIDCLEPAYKLGCKPNKKKRQKRVGHRDAVLDIAWNQNYTHVLASGSVDETVLLWDLETCKPVTKLDLFNEKVQALKWHPEETHRLLTGCADKLIRIFDCKEEILVRNWKASGEVERVLWDSNDPNYCIVSTNNGYIEYYDVRGDKLVWQIKAHEKEVTGLCTSCRGLLVSCSNDGVMKIWDLLKHTTPTLLWEQSNSLGAIQCLAVNPNNQFIFVAGGDNKAHNLQVIDLREIPIVRQNFMAGNSEFKQKLVDVTNDIEDMEIESLPSPSASS</sequence>
<evidence type="ECO:0000256" key="4">
    <source>
        <dbReference type="PROSITE-ProRule" id="PRU00221"/>
    </source>
</evidence>
<dbReference type="InParanoid" id="E2AU07"/>
<dbReference type="Proteomes" id="UP000000311">
    <property type="component" value="Unassembled WGS sequence"/>
</dbReference>
<dbReference type="GO" id="GO:0006364">
    <property type="term" value="P:rRNA processing"/>
    <property type="evidence" value="ECO:0007669"/>
    <property type="project" value="InterPro"/>
</dbReference>
<dbReference type="InterPro" id="IPR036322">
    <property type="entry name" value="WD40_repeat_dom_sf"/>
</dbReference>
<dbReference type="EMBL" id="GL442764">
    <property type="protein sequence ID" value="EFN63083.1"/>
    <property type="molecule type" value="Genomic_DNA"/>
</dbReference>
<dbReference type="Gene3D" id="2.130.10.10">
    <property type="entry name" value="YVTN repeat-like/Quinoprotein amine dehydrogenase"/>
    <property type="match status" value="2"/>
</dbReference>
<dbReference type="FunCoup" id="E2AU07">
    <property type="interactions" value="2043"/>
</dbReference>
<dbReference type="SUPFAM" id="SSF50978">
    <property type="entry name" value="WD40 repeat-like"/>
    <property type="match status" value="1"/>
</dbReference>
<dbReference type="KEGG" id="cfo:105256010"/>
<evidence type="ECO:0000256" key="1">
    <source>
        <dbReference type="ARBA" id="ARBA00022553"/>
    </source>
</evidence>
<name>E2AU07_CAMFO</name>
<dbReference type="PANTHER" id="PTHR14091">
    <property type="entry name" value="PERIODIC TRYPTOPHAN PROTEIN 1"/>
    <property type="match status" value="1"/>
</dbReference>
<reference evidence="6 7" key="1">
    <citation type="journal article" date="2010" name="Science">
        <title>Genomic comparison of the ants Camponotus floridanus and Harpegnathos saltator.</title>
        <authorList>
            <person name="Bonasio R."/>
            <person name="Zhang G."/>
            <person name="Ye C."/>
            <person name="Mutti N.S."/>
            <person name="Fang X."/>
            <person name="Qin N."/>
            <person name="Donahue G."/>
            <person name="Yang P."/>
            <person name="Li Q."/>
            <person name="Li C."/>
            <person name="Zhang P."/>
            <person name="Huang Z."/>
            <person name="Berger S.L."/>
            <person name="Reinberg D."/>
            <person name="Wang J."/>
            <person name="Liebig J."/>
        </authorList>
    </citation>
    <scope>NUCLEOTIDE SEQUENCE [LARGE SCALE GENOMIC DNA]</scope>
    <source>
        <strain evidence="7">C129</strain>
    </source>
</reference>
<gene>
    <name evidence="6" type="ORF">EAG_15151</name>
</gene>
<dbReference type="PANTHER" id="PTHR14091:SF0">
    <property type="entry name" value="PERIODIC TRYPTOPHAN PROTEIN 1 HOMOLOG"/>
    <property type="match status" value="1"/>
</dbReference>
<feature type="repeat" description="WD" evidence="4">
    <location>
        <begin position="216"/>
        <end position="258"/>
    </location>
</feature>
<dbReference type="PRINTS" id="PR00320">
    <property type="entry name" value="GPROTEINBRPT"/>
</dbReference>
<feature type="region of interest" description="Disordered" evidence="5">
    <location>
        <begin position="37"/>
        <end position="61"/>
    </location>
</feature>
<dbReference type="OrthoDB" id="270624at2759"/>
<dbReference type="PROSITE" id="PS50294">
    <property type="entry name" value="WD_REPEATS_REGION"/>
    <property type="match status" value="1"/>
</dbReference>
<keyword evidence="2 4" id="KW-0853">WD repeat</keyword>
<evidence type="ECO:0000256" key="3">
    <source>
        <dbReference type="ARBA" id="ARBA00022737"/>
    </source>
</evidence>
<dbReference type="STRING" id="104421.E2AU07"/>
<evidence type="ECO:0000256" key="5">
    <source>
        <dbReference type="SAM" id="MobiDB-lite"/>
    </source>
</evidence>
<dbReference type="InterPro" id="IPR015943">
    <property type="entry name" value="WD40/YVTN_repeat-like_dom_sf"/>
</dbReference>
<keyword evidence="7" id="KW-1185">Reference proteome</keyword>
<feature type="repeat" description="WD" evidence="4">
    <location>
        <begin position="344"/>
        <end position="376"/>
    </location>
</feature>
<dbReference type="InterPro" id="IPR044285">
    <property type="entry name" value="PWP1"/>
</dbReference>
<dbReference type="AlphaFoldDB" id="E2AU07"/>
<protein>
    <submittedName>
        <fullName evidence="6">Periodic tryptophan protein 1-like protein</fullName>
    </submittedName>
</protein>
<evidence type="ECO:0000256" key="2">
    <source>
        <dbReference type="ARBA" id="ARBA00022574"/>
    </source>
</evidence>